<evidence type="ECO:0000313" key="3">
    <source>
        <dbReference type="EMBL" id="KAK5994075.1"/>
    </source>
</evidence>
<keyword evidence="4" id="KW-1185">Reference proteome</keyword>
<comment type="caution">
    <text evidence="3">The sequence shown here is derived from an EMBL/GenBank/DDBJ whole genome shotgun (WGS) entry which is preliminary data.</text>
</comment>
<accession>A0ABR0SPH7</accession>
<evidence type="ECO:0000256" key="2">
    <source>
        <dbReference type="SAM" id="Phobius"/>
    </source>
</evidence>
<name>A0ABR0SPH7_9HYPO</name>
<keyword evidence="2" id="KW-0812">Transmembrane</keyword>
<evidence type="ECO:0000256" key="1">
    <source>
        <dbReference type="SAM" id="MobiDB-lite"/>
    </source>
</evidence>
<reference evidence="3 4" key="1">
    <citation type="submission" date="2024-01" db="EMBL/GenBank/DDBJ databases">
        <title>Complete genome of Cladobotryum mycophilum ATHUM6906.</title>
        <authorList>
            <person name="Christinaki A.C."/>
            <person name="Myridakis A.I."/>
            <person name="Kouvelis V.N."/>
        </authorList>
    </citation>
    <scope>NUCLEOTIDE SEQUENCE [LARGE SCALE GENOMIC DNA]</scope>
    <source>
        <strain evidence="3 4">ATHUM6906</strain>
    </source>
</reference>
<dbReference type="Proteomes" id="UP001338125">
    <property type="component" value="Unassembled WGS sequence"/>
</dbReference>
<feature type="region of interest" description="Disordered" evidence="1">
    <location>
        <begin position="33"/>
        <end position="55"/>
    </location>
</feature>
<gene>
    <name evidence="3" type="ORF">PT974_07515</name>
</gene>
<sequence>MTFGNKQSGVTRVDSEVSIPEKAALTTIRVFPPTDGDSQYNSAVSTPRSDRTTTNPFETDIEALASHSSIDRTCRKSLAIETKTDCQVWPGKDHWKKQAKEAKMKRSWSCMARLSRRNRIICKLLLILLVVGIAVSVGFGVSKPLGAPIWGKKPDDS</sequence>
<feature type="transmembrane region" description="Helical" evidence="2">
    <location>
        <begin position="120"/>
        <end position="141"/>
    </location>
</feature>
<protein>
    <submittedName>
        <fullName evidence="3">Uncharacterized protein</fullName>
    </submittedName>
</protein>
<keyword evidence="2" id="KW-0472">Membrane</keyword>
<proteinExistence type="predicted"/>
<organism evidence="3 4">
    <name type="scientific">Cladobotryum mycophilum</name>
    <dbReference type="NCBI Taxonomy" id="491253"/>
    <lineage>
        <taxon>Eukaryota</taxon>
        <taxon>Fungi</taxon>
        <taxon>Dikarya</taxon>
        <taxon>Ascomycota</taxon>
        <taxon>Pezizomycotina</taxon>
        <taxon>Sordariomycetes</taxon>
        <taxon>Hypocreomycetidae</taxon>
        <taxon>Hypocreales</taxon>
        <taxon>Hypocreaceae</taxon>
        <taxon>Cladobotryum</taxon>
    </lineage>
</organism>
<dbReference type="EMBL" id="JAVFKD010000012">
    <property type="protein sequence ID" value="KAK5994075.1"/>
    <property type="molecule type" value="Genomic_DNA"/>
</dbReference>
<keyword evidence="2" id="KW-1133">Transmembrane helix</keyword>
<evidence type="ECO:0000313" key="4">
    <source>
        <dbReference type="Proteomes" id="UP001338125"/>
    </source>
</evidence>
<feature type="compositionally biased region" description="Polar residues" evidence="1">
    <location>
        <begin position="36"/>
        <end position="55"/>
    </location>
</feature>